<feature type="transmembrane region" description="Helical" evidence="2">
    <location>
        <begin position="60"/>
        <end position="81"/>
    </location>
</feature>
<keyword evidence="2" id="KW-0472">Membrane</keyword>
<evidence type="ECO:0000256" key="1">
    <source>
        <dbReference type="SAM" id="MobiDB-lite"/>
    </source>
</evidence>
<dbReference type="Pfam" id="PF19560">
    <property type="entry name" value="DUF6082"/>
    <property type="match status" value="1"/>
</dbReference>
<dbReference type="EMBL" id="BAAALS010000026">
    <property type="protein sequence ID" value="GAA1768828.1"/>
    <property type="molecule type" value="Genomic_DNA"/>
</dbReference>
<keyword evidence="2" id="KW-1133">Transmembrane helix</keyword>
<keyword evidence="2" id="KW-0812">Transmembrane</keyword>
<proteinExistence type="predicted"/>
<comment type="caution">
    <text evidence="3">The sequence shown here is derived from an EMBL/GenBank/DDBJ whole genome shotgun (WGS) entry which is preliminary data.</text>
</comment>
<evidence type="ECO:0000256" key="2">
    <source>
        <dbReference type="SAM" id="Phobius"/>
    </source>
</evidence>
<sequence>MVHRRSDHIRGIAGRGLRWAVVATIVLSLVVGVLLSPFALTLFRGDISEWERLSSIGETYGAAAAVLSAIALLGVGISVFLQARQARHSRILAQREQHAGLIMAALDDPVLLECWGHPAASAVEARRITYVNLIISSWETSWLLGQMTEVAVTAAAMSLFSRTPGRSYWEKHGEARRAVSDRRLRRFIRLVDDAYVEAVKLPARLAWETPAEQDEVMVSPRTEPSSRRSRPHSVSFAGGLLLGYVLSRKVGERQPHRA</sequence>
<keyword evidence="4" id="KW-1185">Reference proteome</keyword>
<protein>
    <submittedName>
        <fullName evidence="3">Uncharacterized protein</fullName>
    </submittedName>
</protein>
<evidence type="ECO:0000313" key="3">
    <source>
        <dbReference type="EMBL" id="GAA1768828.1"/>
    </source>
</evidence>
<dbReference type="InterPro" id="IPR045728">
    <property type="entry name" value="DUF6082"/>
</dbReference>
<organism evidence="3 4">
    <name type="scientific">Luedemannella helvata</name>
    <dbReference type="NCBI Taxonomy" id="349315"/>
    <lineage>
        <taxon>Bacteria</taxon>
        <taxon>Bacillati</taxon>
        <taxon>Actinomycetota</taxon>
        <taxon>Actinomycetes</taxon>
        <taxon>Micromonosporales</taxon>
        <taxon>Micromonosporaceae</taxon>
        <taxon>Luedemannella</taxon>
    </lineage>
</organism>
<dbReference type="Proteomes" id="UP001500655">
    <property type="component" value="Unassembled WGS sequence"/>
</dbReference>
<feature type="region of interest" description="Disordered" evidence="1">
    <location>
        <begin position="212"/>
        <end position="232"/>
    </location>
</feature>
<gene>
    <name evidence="3" type="ORF">GCM10009681_45190</name>
</gene>
<name>A0ABP4X609_9ACTN</name>
<reference evidence="4" key="1">
    <citation type="journal article" date="2019" name="Int. J. Syst. Evol. Microbiol.">
        <title>The Global Catalogue of Microorganisms (GCM) 10K type strain sequencing project: providing services to taxonomists for standard genome sequencing and annotation.</title>
        <authorList>
            <consortium name="The Broad Institute Genomics Platform"/>
            <consortium name="The Broad Institute Genome Sequencing Center for Infectious Disease"/>
            <person name="Wu L."/>
            <person name="Ma J."/>
        </authorList>
    </citation>
    <scope>NUCLEOTIDE SEQUENCE [LARGE SCALE GENOMIC DNA]</scope>
    <source>
        <strain evidence="4">JCM 13249</strain>
    </source>
</reference>
<feature type="transmembrane region" description="Helical" evidence="2">
    <location>
        <begin position="20"/>
        <end position="40"/>
    </location>
</feature>
<accession>A0ABP4X609</accession>
<evidence type="ECO:0000313" key="4">
    <source>
        <dbReference type="Proteomes" id="UP001500655"/>
    </source>
</evidence>